<reference evidence="2 3" key="1">
    <citation type="submission" date="2023-12" db="EMBL/GenBank/DDBJ databases">
        <title>the genome sequence of Hyalangium sp. s54d21.</title>
        <authorList>
            <person name="Zhang X."/>
        </authorList>
    </citation>
    <scope>NUCLEOTIDE SEQUENCE [LARGE SCALE GENOMIC DNA]</scope>
    <source>
        <strain evidence="3">s54d21</strain>
    </source>
</reference>
<evidence type="ECO:0000313" key="3">
    <source>
        <dbReference type="Proteomes" id="UP001291309"/>
    </source>
</evidence>
<keyword evidence="3" id="KW-1185">Reference proteome</keyword>
<evidence type="ECO:0000313" key="2">
    <source>
        <dbReference type="EMBL" id="MDY7231076.1"/>
    </source>
</evidence>
<dbReference type="Proteomes" id="UP001291309">
    <property type="component" value="Unassembled WGS sequence"/>
</dbReference>
<accession>A0ABU5HCV5</accession>
<feature type="transmembrane region" description="Helical" evidence="1">
    <location>
        <begin position="100"/>
        <end position="123"/>
    </location>
</feature>
<feature type="transmembrane region" description="Helical" evidence="1">
    <location>
        <begin position="72"/>
        <end position="94"/>
    </location>
</feature>
<keyword evidence="1" id="KW-0812">Transmembrane</keyword>
<protein>
    <recommendedName>
        <fullName evidence="4">Integral membrane protein</fullName>
    </recommendedName>
</protein>
<dbReference type="EMBL" id="JAXIVS010000013">
    <property type="protein sequence ID" value="MDY7231076.1"/>
    <property type="molecule type" value="Genomic_DNA"/>
</dbReference>
<dbReference type="RefSeq" id="WP_321549786.1">
    <property type="nucleotide sequence ID" value="NZ_JAXIVS010000013.1"/>
</dbReference>
<feature type="transmembrane region" description="Helical" evidence="1">
    <location>
        <begin position="221"/>
        <end position="246"/>
    </location>
</feature>
<feature type="transmembrane region" description="Helical" evidence="1">
    <location>
        <begin position="130"/>
        <end position="148"/>
    </location>
</feature>
<sequence length="331" mass="34670">MNLQGSHEVAQDAPERIPGVLGLLWQLLWRPVDLHYRLHGAGIRTPGGRIGQLWQEQSAGSRAAGLLARRMLVLLLLVSPLTSFLMGTLASTLGVSMAPWWWVSAVLCSLMGLFLSLTTGLAAGMLMGMLASLTMVLGVHAVVAEAFGPRMGGVAGVIMGGCLGLVGGLCAGSIGALARGQGLSVNRVQMGAIVLSLVPMVVWGFGGSWNFGGAVAASALVAYLVAAFRLPIFLVETVVQAAAFGLERWAGLRTLRWSPVVHHNLSYLPYPFLRAHMALAARSRPMEVLEVANACLKSPGNALLGWPWVLAALAQAEAAALGEPPGPHGKP</sequence>
<keyword evidence="1" id="KW-0472">Membrane</keyword>
<organism evidence="2 3">
    <name type="scientific">Hyalangium rubrum</name>
    <dbReference type="NCBI Taxonomy" id="3103134"/>
    <lineage>
        <taxon>Bacteria</taxon>
        <taxon>Pseudomonadati</taxon>
        <taxon>Myxococcota</taxon>
        <taxon>Myxococcia</taxon>
        <taxon>Myxococcales</taxon>
        <taxon>Cystobacterineae</taxon>
        <taxon>Archangiaceae</taxon>
        <taxon>Hyalangium</taxon>
    </lineage>
</organism>
<gene>
    <name evidence="2" type="ORF">SYV04_32105</name>
</gene>
<proteinExistence type="predicted"/>
<keyword evidence="1" id="KW-1133">Transmembrane helix</keyword>
<name>A0ABU5HCV5_9BACT</name>
<feature type="transmembrane region" description="Helical" evidence="1">
    <location>
        <begin position="190"/>
        <end position="209"/>
    </location>
</feature>
<evidence type="ECO:0000256" key="1">
    <source>
        <dbReference type="SAM" id="Phobius"/>
    </source>
</evidence>
<feature type="transmembrane region" description="Helical" evidence="1">
    <location>
        <begin position="154"/>
        <end position="178"/>
    </location>
</feature>
<evidence type="ECO:0008006" key="4">
    <source>
        <dbReference type="Google" id="ProtNLM"/>
    </source>
</evidence>
<comment type="caution">
    <text evidence="2">The sequence shown here is derived from an EMBL/GenBank/DDBJ whole genome shotgun (WGS) entry which is preliminary data.</text>
</comment>